<organism evidence="7 8">
    <name type="scientific">Kibdelosporangium aridum</name>
    <dbReference type="NCBI Taxonomy" id="2030"/>
    <lineage>
        <taxon>Bacteria</taxon>
        <taxon>Bacillati</taxon>
        <taxon>Actinomycetota</taxon>
        <taxon>Actinomycetes</taxon>
        <taxon>Pseudonocardiales</taxon>
        <taxon>Pseudonocardiaceae</taxon>
        <taxon>Kibdelosporangium</taxon>
    </lineage>
</organism>
<dbReference type="Pfam" id="PF00425">
    <property type="entry name" value="Chorismate_bind"/>
    <property type="match status" value="1"/>
</dbReference>
<dbReference type="OrthoDB" id="8594609at2"/>
<evidence type="ECO:0000256" key="2">
    <source>
        <dbReference type="ARBA" id="ARBA00022962"/>
    </source>
</evidence>
<name>A0A428Z593_KIBAR</name>
<reference evidence="7 8" key="1">
    <citation type="submission" date="2018-05" db="EMBL/GenBank/DDBJ databases">
        <title>Evolution of GPA BGCs.</title>
        <authorList>
            <person name="Waglechner N."/>
            <person name="Wright G.D."/>
        </authorList>
    </citation>
    <scope>NUCLEOTIDE SEQUENCE [LARGE SCALE GENOMIC DNA]</scope>
    <source>
        <strain evidence="7 8">A82846</strain>
    </source>
</reference>
<dbReference type="GO" id="GO:0000162">
    <property type="term" value="P:L-tryptophan biosynthetic process"/>
    <property type="evidence" value="ECO:0007669"/>
    <property type="project" value="TreeGrafter"/>
</dbReference>
<dbReference type="Gene3D" id="3.60.120.10">
    <property type="entry name" value="Anthranilate synthase"/>
    <property type="match status" value="1"/>
</dbReference>
<dbReference type="InterPro" id="IPR006221">
    <property type="entry name" value="TrpG/PapA_dom"/>
</dbReference>
<comment type="caution">
    <text evidence="7">The sequence shown here is derived from an EMBL/GenBank/DDBJ whole genome shotgun (WGS) entry which is preliminary data.</text>
</comment>
<dbReference type="Proteomes" id="UP000287547">
    <property type="component" value="Unassembled WGS sequence"/>
</dbReference>
<accession>A0A428Z593</accession>
<dbReference type="SUPFAM" id="SSF56322">
    <property type="entry name" value="ADC synthase"/>
    <property type="match status" value="1"/>
</dbReference>
<dbReference type="Pfam" id="PF00117">
    <property type="entry name" value="GATase"/>
    <property type="match status" value="1"/>
</dbReference>
<dbReference type="InterPro" id="IPR029062">
    <property type="entry name" value="Class_I_gatase-like"/>
</dbReference>
<sequence>MQGYRDLRPLLAQLTGPGAGPFALLYRQDAGQGVEILRGKVTEHSALDDVAVPAPNRPVLQVVPYRQIAERGLACHDDGAPLLAMHVEHYETVLLADLLAAIQDAPPPLADGGFDICDDDYASIVRTVLDKEIAHGAGSNFVVRRCYEATIPHCTPRSAIALFASLLAVEQGAYWTFVVHTGSLTFVGASPERHVSLNSGVVVMNPISGTYRYPPTGPTAAGVLRFLADQKETDELWMVLDEELKMMSALCPDRPAVAGPRLRPMARLAHTEYLLEGRTPLAAQDVLRGTLPAPTVTGSPVESACRVIRRYEPGGRGYYSGAVALLRMDADGVRTMDSAILIRTAEIDQAGRVRIGVGATLVRDSDPDSEVAETHAKVAGLLAAFGGGAERTAIAGDGKFATDPLVLDALRRRNTALAPFWLARTESVAPELRGRRALVIDAEDGFTTMLGKQLTALGMHVSVRTVHQLPEHDDSELVVLGPGPGDPTDGSDPRIRALRSAAVGLVRTKRKFLAVCLGHQVLCDVLGLDVIRMRVPNQGTQRKVELFGASRSVAFYNSFVALSDKDIRRFADVRGEVELSRDPRTHEVHALRCADFVSAQFHPESAISLDGLEILRDLLGFLSLPRPVAAS</sequence>
<dbReference type="EMBL" id="QHKI01000024">
    <property type="protein sequence ID" value="RSM81990.1"/>
    <property type="molecule type" value="Genomic_DNA"/>
</dbReference>
<keyword evidence="2" id="KW-0315">Glutamine amidotransferase</keyword>
<evidence type="ECO:0000256" key="4">
    <source>
        <dbReference type="ARBA" id="ARBA00047683"/>
    </source>
</evidence>
<dbReference type="AlphaFoldDB" id="A0A428Z593"/>
<proteinExistence type="predicted"/>
<feature type="domain" description="Glutamine amidotransferase" evidence="5">
    <location>
        <begin position="438"/>
        <end position="617"/>
    </location>
</feature>
<dbReference type="RefSeq" id="WP_037272607.1">
    <property type="nucleotide sequence ID" value="NZ_QHKI01000024.1"/>
</dbReference>
<evidence type="ECO:0000259" key="6">
    <source>
        <dbReference type="Pfam" id="PF00425"/>
    </source>
</evidence>
<dbReference type="GO" id="GO:0004049">
    <property type="term" value="F:anthranilate synthase activity"/>
    <property type="evidence" value="ECO:0007669"/>
    <property type="project" value="UniProtKB-EC"/>
</dbReference>
<evidence type="ECO:0000256" key="1">
    <source>
        <dbReference type="ARBA" id="ARBA00012266"/>
    </source>
</evidence>
<dbReference type="CDD" id="cd01743">
    <property type="entry name" value="GATase1_Anthranilate_Synthase"/>
    <property type="match status" value="1"/>
</dbReference>
<dbReference type="PRINTS" id="PR00097">
    <property type="entry name" value="ANTSNTHASEII"/>
</dbReference>
<evidence type="ECO:0000313" key="7">
    <source>
        <dbReference type="EMBL" id="RSM81990.1"/>
    </source>
</evidence>
<dbReference type="PANTHER" id="PTHR11236">
    <property type="entry name" value="AMINOBENZOATE/ANTHRANILATE SYNTHASE"/>
    <property type="match status" value="1"/>
</dbReference>
<protein>
    <recommendedName>
        <fullName evidence="1">anthranilate synthase</fullName>
        <ecNumber evidence="1">4.1.3.27</ecNumber>
    </recommendedName>
</protein>
<dbReference type="EC" id="4.1.3.27" evidence="1"/>
<evidence type="ECO:0000256" key="3">
    <source>
        <dbReference type="ARBA" id="ARBA00023239"/>
    </source>
</evidence>
<dbReference type="PANTHER" id="PTHR11236:SF49">
    <property type="entry name" value="ANTHRANILATE SYNTHASE COMPONENT 1"/>
    <property type="match status" value="1"/>
</dbReference>
<dbReference type="Gene3D" id="3.40.50.880">
    <property type="match status" value="1"/>
</dbReference>
<dbReference type="InterPro" id="IPR019999">
    <property type="entry name" value="Anth_synth_I-like"/>
</dbReference>
<dbReference type="PRINTS" id="PR00096">
    <property type="entry name" value="GATASE"/>
</dbReference>
<evidence type="ECO:0000259" key="5">
    <source>
        <dbReference type="Pfam" id="PF00117"/>
    </source>
</evidence>
<keyword evidence="3" id="KW-0456">Lyase</keyword>
<comment type="catalytic activity">
    <reaction evidence="4">
        <text>chorismate + L-glutamine = anthranilate + pyruvate + L-glutamate + H(+)</text>
        <dbReference type="Rhea" id="RHEA:21732"/>
        <dbReference type="ChEBI" id="CHEBI:15361"/>
        <dbReference type="ChEBI" id="CHEBI:15378"/>
        <dbReference type="ChEBI" id="CHEBI:16567"/>
        <dbReference type="ChEBI" id="CHEBI:29748"/>
        <dbReference type="ChEBI" id="CHEBI:29985"/>
        <dbReference type="ChEBI" id="CHEBI:58359"/>
        <dbReference type="EC" id="4.1.3.27"/>
    </reaction>
</comment>
<dbReference type="SUPFAM" id="SSF52317">
    <property type="entry name" value="Class I glutamine amidotransferase-like"/>
    <property type="match status" value="1"/>
</dbReference>
<dbReference type="InterPro" id="IPR015890">
    <property type="entry name" value="Chorismate_C"/>
</dbReference>
<feature type="domain" description="Chorismate-utilising enzyme C-terminal" evidence="6">
    <location>
        <begin position="119"/>
        <end position="377"/>
    </location>
</feature>
<gene>
    <name evidence="7" type="ORF">DMH04_26995</name>
</gene>
<evidence type="ECO:0000313" key="8">
    <source>
        <dbReference type="Proteomes" id="UP000287547"/>
    </source>
</evidence>
<dbReference type="PROSITE" id="PS51273">
    <property type="entry name" value="GATASE_TYPE_1"/>
    <property type="match status" value="1"/>
</dbReference>
<dbReference type="InterPro" id="IPR005801">
    <property type="entry name" value="ADC_synthase"/>
</dbReference>
<dbReference type="InterPro" id="IPR017926">
    <property type="entry name" value="GATASE"/>
</dbReference>